<name>A0ABN9W211_9DINO</name>
<dbReference type="EMBL" id="CAUYUJ010017881">
    <property type="protein sequence ID" value="CAK0878766.1"/>
    <property type="molecule type" value="Genomic_DNA"/>
</dbReference>
<dbReference type="InterPro" id="IPR027640">
    <property type="entry name" value="Kinesin-like_fam"/>
</dbReference>
<dbReference type="SUPFAM" id="SSF52540">
    <property type="entry name" value="P-loop containing nucleoside triphosphate hydrolases"/>
    <property type="match status" value="1"/>
</dbReference>
<sequence length="444" mass="47907">MQQARDRFDETGMPSVFDGTLHSTATTRSEGLRSVSVFCLDDLERISRSCLQNRAIGTSTQHEESSRSHAVLRMEIVTQAVLDARQALDDARALLPAFQNALDNLTNVACKLLFERDPYGRYNAIGCTDPCGRCSAEGPAPDPIWDPEDSGGLRRRHFREPGLWESRHAALRAQRRGLEESLAGARAEAKRASGALAALLERGPASLGGSLVLVDLAGADYDHRAGAQQRESAEINKSLLALKDPVPPCPRQQVSAEAEVQGLQTHADHGGLAGARRGQRPPLPREHERHGRERVACGRGDSGEDDAEHAAVRPAVCRGCSRRSCQSEARRRSRQGRGAAARGRQAQTVAHSNYSDFHGIARPSSRLSVLNCGVAVIGVRLSHKQSGAHLVTPLDPVTFDVTSWRYTAIRLLTDRPSAPSSATSPLPAGCLGRDASCLLEALSK</sequence>
<keyword evidence="9" id="KW-1185">Reference proteome</keyword>
<feature type="compositionally biased region" description="Low complexity" evidence="7">
    <location>
        <begin position="336"/>
        <end position="347"/>
    </location>
</feature>
<evidence type="ECO:0008006" key="10">
    <source>
        <dbReference type="Google" id="ProtNLM"/>
    </source>
</evidence>
<feature type="coiled-coil region" evidence="6">
    <location>
        <begin position="168"/>
        <end position="202"/>
    </location>
</feature>
<dbReference type="PANTHER" id="PTHR47969">
    <property type="entry name" value="CHROMOSOME-ASSOCIATED KINESIN KIF4A-RELATED"/>
    <property type="match status" value="1"/>
</dbReference>
<dbReference type="Proteomes" id="UP001189429">
    <property type="component" value="Unassembled WGS sequence"/>
</dbReference>
<evidence type="ECO:0000256" key="4">
    <source>
        <dbReference type="ARBA" id="ARBA00022840"/>
    </source>
</evidence>
<feature type="compositionally biased region" description="Basic and acidic residues" evidence="7">
    <location>
        <begin position="283"/>
        <end position="296"/>
    </location>
</feature>
<proteinExistence type="predicted"/>
<gene>
    <name evidence="8" type="ORF">PCOR1329_LOCUS62406</name>
</gene>
<evidence type="ECO:0000256" key="5">
    <source>
        <dbReference type="ARBA" id="ARBA00023054"/>
    </source>
</evidence>
<dbReference type="InterPro" id="IPR036961">
    <property type="entry name" value="Kinesin_motor_dom_sf"/>
</dbReference>
<evidence type="ECO:0000256" key="3">
    <source>
        <dbReference type="ARBA" id="ARBA00022741"/>
    </source>
</evidence>
<feature type="region of interest" description="Disordered" evidence="7">
    <location>
        <begin position="266"/>
        <end position="347"/>
    </location>
</feature>
<evidence type="ECO:0000313" key="8">
    <source>
        <dbReference type="EMBL" id="CAK0878766.1"/>
    </source>
</evidence>
<comment type="caution">
    <text evidence="8">The sequence shown here is derived from an EMBL/GenBank/DDBJ whole genome shotgun (WGS) entry which is preliminary data.</text>
</comment>
<accession>A0ABN9W211</accession>
<evidence type="ECO:0000313" key="9">
    <source>
        <dbReference type="Proteomes" id="UP001189429"/>
    </source>
</evidence>
<evidence type="ECO:0000256" key="2">
    <source>
        <dbReference type="ARBA" id="ARBA00022490"/>
    </source>
</evidence>
<dbReference type="InterPro" id="IPR027417">
    <property type="entry name" value="P-loop_NTPase"/>
</dbReference>
<keyword evidence="4" id="KW-0067">ATP-binding</keyword>
<comment type="subcellular location">
    <subcellularLocation>
        <location evidence="1">Cytoplasm</location>
    </subcellularLocation>
</comment>
<organism evidence="8 9">
    <name type="scientific">Prorocentrum cordatum</name>
    <dbReference type="NCBI Taxonomy" id="2364126"/>
    <lineage>
        <taxon>Eukaryota</taxon>
        <taxon>Sar</taxon>
        <taxon>Alveolata</taxon>
        <taxon>Dinophyceae</taxon>
        <taxon>Prorocentrales</taxon>
        <taxon>Prorocentraceae</taxon>
        <taxon>Prorocentrum</taxon>
    </lineage>
</organism>
<dbReference type="PANTHER" id="PTHR47969:SF15">
    <property type="entry name" value="CHROMOSOME-ASSOCIATED KINESIN KIF4A-RELATED"/>
    <property type="match status" value="1"/>
</dbReference>
<keyword evidence="2" id="KW-0963">Cytoplasm</keyword>
<dbReference type="Gene3D" id="3.40.850.10">
    <property type="entry name" value="Kinesin motor domain"/>
    <property type="match status" value="1"/>
</dbReference>
<evidence type="ECO:0000256" key="7">
    <source>
        <dbReference type="SAM" id="MobiDB-lite"/>
    </source>
</evidence>
<keyword evidence="3" id="KW-0547">Nucleotide-binding</keyword>
<keyword evidence="5 6" id="KW-0175">Coiled coil</keyword>
<protein>
    <recommendedName>
        <fullName evidence="10">Kinesin-like protein</fullName>
    </recommendedName>
</protein>
<reference evidence="8" key="1">
    <citation type="submission" date="2023-10" db="EMBL/GenBank/DDBJ databases">
        <authorList>
            <person name="Chen Y."/>
            <person name="Shah S."/>
            <person name="Dougan E. K."/>
            <person name="Thang M."/>
            <person name="Chan C."/>
        </authorList>
    </citation>
    <scope>NUCLEOTIDE SEQUENCE [LARGE SCALE GENOMIC DNA]</scope>
</reference>
<evidence type="ECO:0000256" key="6">
    <source>
        <dbReference type="SAM" id="Coils"/>
    </source>
</evidence>
<evidence type="ECO:0000256" key="1">
    <source>
        <dbReference type="ARBA" id="ARBA00004496"/>
    </source>
</evidence>